<name>A0ACC0B769_CATRO</name>
<proteinExistence type="predicted"/>
<sequence>MAMKVNTYLIVTRYLSSRTSDWRPYVTLGCERGCENKPRTNPRVDDEEEEVQAKRRGPYVTKKFGCPFKLKGEQMAMCNITLLEVIGMTPTGKNFTVATAFMQNEQATTYRWVLQHIKHLHFSSAMSAESQQDLNAHEPNVIIKDRLKKSDVLRTKWRKKSDFLHYFFTTWLNPLAHKFVRVWTGRVMHFVVGTTNRAKSEHSVLKLWLSTFHDDLDIVFLNIDSLIRSQIVDIKNLLENSRTKEKFKAKSNLILRNISNKISHLALKKIWVEIKRAVEIINDPKNKCGHYMRTSHGLPCSCELITRRFLYIYPFIENWKNVIGDGNCGYRVVLDFVFGDERPSLEVHRRMVFELEHAANIYKCMTDAQFPLYTCNRFIIVVIELDFISSGECGGETMPCIHMYNKSGTAGTLVHVSISRYQGASSHNALINAFLTWYCLLFADLRCSRGRIGCVGMH</sequence>
<dbReference type="EMBL" id="CM044704">
    <property type="protein sequence ID" value="KAI5668472.1"/>
    <property type="molecule type" value="Genomic_DNA"/>
</dbReference>
<gene>
    <name evidence="1" type="ORF">M9H77_18325</name>
</gene>
<comment type="caution">
    <text evidence="1">The sequence shown here is derived from an EMBL/GenBank/DDBJ whole genome shotgun (WGS) entry which is preliminary data.</text>
</comment>
<keyword evidence="2" id="KW-1185">Reference proteome</keyword>
<protein>
    <submittedName>
        <fullName evidence="1">Uncharacterized protein</fullName>
    </submittedName>
</protein>
<accession>A0ACC0B769</accession>
<evidence type="ECO:0000313" key="2">
    <source>
        <dbReference type="Proteomes" id="UP001060085"/>
    </source>
</evidence>
<organism evidence="1 2">
    <name type="scientific">Catharanthus roseus</name>
    <name type="common">Madagascar periwinkle</name>
    <name type="synonym">Vinca rosea</name>
    <dbReference type="NCBI Taxonomy" id="4058"/>
    <lineage>
        <taxon>Eukaryota</taxon>
        <taxon>Viridiplantae</taxon>
        <taxon>Streptophyta</taxon>
        <taxon>Embryophyta</taxon>
        <taxon>Tracheophyta</taxon>
        <taxon>Spermatophyta</taxon>
        <taxon>Magnoliopsida</taxon>
        <taxon>eudicotyledons</taxon>
        <taxon>Gunneridae</taxon>
        <taxon>Pentapetalae</taxon>
        <taxon>asterids</taxon>
        <taxon>lamiids</taxon>
        <taxon>Gentianales</taxon>
        <taxon>Apocynaceae</taxon>
        <taxon>Rauvolfioideae</taxon>
        <taxon>Vinceae</taxon>
        <taxon>Catharanthinae</taxon>
        <taxon>Catharanthus</taxon>
    </lineage>
</organism>
<dbReference type="Proteomes" id="UP001060085">
    <property type="component" value="Linkage Group LG04"/>
</dbReference>
<evidence type="ECO:0000313" key="1">
    <source>
        <dbReference type="EMBL" id="KAI5668472.1"/>
    </source>
</evidence>
<reference evidence="2" key="1">
    <citation type="journal article" date="2023" name="Nat. Plants">
        <title>Single-cell RNA sequencing provides a high-resolution roadmap for understanding the multicellular compartmentation of specialized metabolism.</title>
        <authorList>
            <person name="Sun S."/>
            <person name="Shen X."/>
            <person name="Li Y."/>
            <person name="Li Y."/>
            <person name="Wang S."/>
            <person name="Li R."/>
            <person name="Zhang H."/>
            <person name="Shen G."/>
            <person name="Guo B."/>
            <person name="Wei J."/>
            <person name="Xu J."/>
            <person name="St-Pierre B."/>
            <person name="Chen S."/>
            <person name="Sun C."/>
        </authorList>
    </citation>
    <scope>NUCLEOTIDE SEQUENCE [LARGE SCALE GENOMIC DNA]</scope>
</reference>